<keyword evidence="1" id="KW-0808">Transferase</keyword>
<keyword evidence="2" id="KW-1185">Reference proteome</keyword>
<organism evidence="1 2">
    <name type="scientific">Paraburkholderia phymatum</name>
    <dbReference type="NCBI Taxonomy" id="148447"/>
    <lineage>
        <taxon>Bacteria</taxon>
        <taxon>Pseudomonadati</taxon>
        <taxon>Pseudomonadota</taxon>
        <taxon>Betaproteobacteria</taxon>
        <taxon>Burkholderiales</taxon>
        <taxon>Burkholderiaceae</taxon>
        <taxon>Paraburkholderia</taxon>
    </lineage>
</organism>
<sequence length="249" mass="26801">MRQIILDTETTGLNAKSGDRIIEIGCVELVNRRLTGNNLHFYVNPERDSDPGALAVHGLTTEFLSDKPKFAEIADALRDFVTNAEIIIHNAPFDIGFLDAEFALLGLPPFSEHCGEVIDTLVRAKSMFPGKRNSLDALCDRFGISNAHRTLHGALLDSELLAEVYLAMTRGQESLVIDMIGEAASGVAGGTKRMKLDEVELVVLAATGDELAEHEALLDGLDKSLKGTSVWRTQAAAEDASATADAQIA</sequence>
<evidence type="ECO:0000313" key="1">
    <source>
        <dbReference type="EMBL" id="MEX3932875.1"/>
    </source>
</evidence>
<accession>A0ACC6TZJ6</accession>
<comment type="caution">
    <text evidence="1">The sequence shown here is derived from an EMBL/GenBank/DDBJ whole genome shotgun (WGS) entry which is preliminary data.</text>
</comment>
<keyword evidence="1" id="KW-0548">Nucleotidyltransferase</keyword>
<evidence type="ECO:0000313" key="2">
    <source>
        <dbReference type="Proteomes" id="UP001558850"/>
    </source>
</evidence>
<dbReference type="EC" id="2.7.7.7" evidence="1"/>
<reference evidence="1" key="1">
    <citation type="submission" date="2024-07" db="EMBL/GenBank/DDBJ databases">
        <title>A survey of Mimosa microsymbionts across Brazilian biomes reveals a high diversity of Paraburkholderia nodulating endemic species, but also that Cupriavidus is common as a symbiont of widespread species.</title>
        <authorList>
            <person name="Rouws L."/>
            <person name="Barauna A."/>
            <person name="Beukes C."/>
            <person name="Rouws J.R.C."/>
            <person name="De Faria S.M."/>
            <person name="Gross E."/>
            <person name="Bueno Dos Reis Junior F."/>
            <person name="Simon M.F."/>
            <person name="Maluk M."/>
            <person name="Odee D.W."/>
            <person name="Kenicer G."/>
            <person name="Young J.P.W."/>
            <person name="Reis V.M."/>
            <person name="Zilli J."/>
            <person name="James E.K."/>
        </authorList>
    </citation>
    <scope>NUCLEOTIDE SEQUENCE</scope>
    <source>
        <strain evidence="1">EG181B</strain>
    </source>
</reference>
<proteinExistence type="predicted"/>
<name>A0ACC6TZJ6_9BURK</name>
<protein>
    <submittedName>
        <fullName evidence="1">DNA polymerase III subunit epsilon</fullName>
        <ecNumber evidence="1">2.7.7.7</ecNumber>
    </submittedName>
</protein>
<gene>
    <name evidence="1" type="primary">dnaQ</name>
    <name evidence="1" type="ORF">AB4Y32_13885</name>
</gene>
<dbReference type="Proteomes" id="UP001558850">
    <property type="component" value="Unassembled WGS sequence"/>
</dbReference>
<dbReference type="EMBL" id="JBFRCH010000006">
    <property type="protein sequence ID" value="MEX3932875.1"/>
    <property type="molecule type" value="Genomic_DNA"/>
</dbReference>